<dbReference type="Proteomes" id="UP000317691">
    <property type="component" value="Unassembled WGS sequence"/>
</dbReference>
<dbReference type="InterPro" id="IPR025117">
    <property type="entry name" value="DUF4037"/>
</dbReference>
<sequence length="277" mass="31889">MTSASTRPGTQPVRSLTEVPEPAVRAWIEEALRRSETLGFLLCGSRVVGWAEPDGDTDGFLYVTEAHRRSLDVEQTEVRLTAEGEVPKRLIGDFSIFSDTALEEQLRSPLDIDHWPYVDAVVIHDTGGALEAWRRRIAAFPEEGFRERAVHKYIQLVIAYHYAAMDDVRGYPVDRQLNLYRAALAGVHLWFTLKRRWAPPFKWWTREVERLEIRPDTQAVMEGAILNPTIETLTHLRDHMKTEMRHAGISEIDNVLRAFFTTLLPEHRPAVYRNSYL</sequence>
<evidence type="ECO:0000313" key="2">
    <source>
        <dbReference type="EMBL" id="TMQ63838.1"/>
    </source>
</evidence>
<dbReference type="EMBL" id="VBOZ01000029">
    <property type="protein sequence ID" value="TMQ63838.1"/>
    <property type="molecule type" value="Genomic_DNA"/>
</dbReference>
<evidence type="ECO:0000259" key="1">
    <source>
        <dbReference type="Pfam" id="PF13228"/>
    </source>
</evidence>
<feature type="domain" description="DUF4037" evidence="1">
    <location>
        <begin position="119"/>
        <end position="203"/>
    </location>
</feature>
<dbReference type="Pfam" id="PF13228">
    <property type="entry name" value="DUF4037"/>
    <property type="match status" value="1"/>
</dbReference>
<comment type="caution">
    <text evidence="2">The sequence shown here is derived from an EMBL/GenBank/DDBJ whole genome shotgun (WGS) entry which is preliminary data.</text>
</comment>
<organism evidence="2 3">
    <name type="scientific">Eiseniibacteriota bacterium</name>
    <dbReference type="NCBI Taxonomy" id="2212470"/>
    <lineage>
        <taxon>Bacteria</taxon>
        <taxon>Candidatus Eiseniibacteriota</taxon>
    </lineage>
</organism>
<gene>
    <name evidence="2" type="ORF">E6K79_09375</name>
</gene>
<evidence type="ECO:0000313" key="3">
    <source>
        <dbReference type="Proteomes" id="UP000317691"/>
    </source>
</evidence>
<dbReference type="AlphaFoldDB" id="A0A538TJN4"/>
<reference evidence="2 3" key="1">
    <citation type="journal article" date="2019" name="Nat. Microbiol.">
        <title>Mediterranean grassland soil C-N compound turnover is dependent on rainfall and depth, and is mediated by genomically divergent microorganisms.</title>
        <authorList>
            <person name="Diamond S."/>
            <person name="Andeer P.F."/>
            <person name="Li Z."/>
            <person name="Crits-Christoph A."/>
            <person name="Burstein D."/>
            <person name="Anantharaman K."/>
            <person name="Lane K.R."/>
            <person name="Thomas B.C."/>
            <person name="Pan C."/>
            <person name="Northen T.R."/>
            <person name="Banfield J.F."/>
        </authorList>
    </citation>
    <scope>NUCLEOTIDE SEQUENCE [LARGE SCALE GENOMIC DNA]</scope>
    <source>
        <strain evidence="2">WS_9</strain>
    </source>
</reference>
<accession>A0A538TJN4</accession>
<name>A0A538TJN4_UNCEI</name>
<protein>
    <recommendedName>
        <fullName evidence="1">DUF4037 domain-containing protein</fullName>
    </recommendedName>
</protein>
<proteinExistence type="predicted"/>